<evidence type="ECO:0000256" key="4">
    <source>
        <dbReference type="ARBA" id="ARBA00023002"/>
    </source>
</evidence>
<comment type="caution">
    <text evidence="7">The sequence shown here is derived from an EMBL/GenBank/DDBJ whole genome shotgun (WGS) entry which is preliminary data.</text>
</comment>
<evidence type="ECO:0000256" key="1">
    <source>
        <dbReference type="ARBA" id="ARBA00001947"/>
    </source>
</evidence>
<evidence type="ECO:0000256" key="3">
    <source>
        <dbReference type="ARBA" id="ARBA00022833"/>
    </source>
</evidence>
<keyword evidence="3" id="KW-0862">Zinc</keyword>
<dbReference type="Pfam" id="PF08240">
    <property type="entry name" value="ADH_N"/>
    <property type="match status" value="1"/>
</dbReference>
<accession>A0A8E2W5F8</accession>
<organism evidence="7 8">
    <name type="scientific">Rhizobium loti</name>
    <name type="common">Mesorhizobium loti</name>
    <dbReference type="NCBI Taxonomy" id="381"/>
    <lineage>
        <taxon>Bacteria</taxon>
        <taxon>Pseudomonadati</taxon>
        <taxon>Pseudomonadota</taxon>
        <taxon>Alphaproteobacteria</taxon>
        <taxon>Hyphomicrobiales</taxon>
        <taxon>Phyllobacteriaceae</taxon>
        <taxon>Mesorhizobium</taxon>
    </lineage>
</organism>
<evidence type="ECO:0000256" key="5">
    <source>
        <dbReference type="SAM" id="MobiDB-lite"/>
    </source>
</evidence>
<evidence type="ECO:0000313" key="8">
    <source>
        <dbReference type="Proteomes" id="UP000245631"/>
    </source>
</evidence>
<dbReference type="PANTHER" id="PTHR42940:SF8">
    <property type="entry name" value="VACUOLAR PROTEIN SORTING-ASSOCIATED PROTEIN 11"/>
    <property type="match status" value="1"/>
</dbReference>
<dbReference type="InterPro" id="IPR013154">
    <property type="entry name" value="ADH-like_N"/>
</dbReference>
<proteinExistence type="predicted"/>
<feature type="region of interest" description="Disordered" evidence="5">
    <location>
        <begin position="76"/>
        <end position="95"/>
    </location>
</feature>
<dbReference type="Gene3D" id="3.90.180.10">
    <property type="entry name" value="Medium-chain alcohol dehydrogenases, catalytic domain"/>
    <property type="match status" value="1"/>
</dbReference>
<name>A0A8E2W5F8_RHILI</name>
<gene>
    <name evidence="7" type="ORF">C8D77_12926</name>
</gene>
<dbReference type="InterPro" id="IPR011032">
    <property type="entry name" value="GroES-like_sf"/>
</dbReference>
<dbReference type="PANTHER" id="PTHR42940">
    <property type="entry name" value="ALCOHOL DEHYDROGENASE 1-RELATED"/>
    <property type="match status" value="1"/>
</dbReference>
<dbReference type="GO" id="GO:0004022">
    <property type="term" value="F:alcohol dehydrogenase (NAD+) activity"/>
    <property type="evidence" value="ECO:0007669"/>
    <property type="project" value="TreeGrafter"/>
</dbReference>
<evidence type="ECO:0000313" key="7">
    <source>
        <dbReference type="EMBL" id="PWJ85110.1"/>
    </source>
</evidence>
<dbReference type="EMBL" id="QGGH01000029">
    <property type="protein sequence ID" value="PWJ85110.1"/>
    <property type="molecule type" value="Genomic_DNA"/>
</dbReference>
<evidence type="ECO:0000256" key="2">
    <source>
        <dbReference type="ARBA" id="ARBA00022723"/>
    </source>
</evidence>
<dbReference type="AlphaFoldDB" id="A0A8E2W5F8"/>
<dbReference type="GO" id="GO:0046872">
    <property type="term" value="F:metal ion binding"/>
    <property type="evidence" value="ECO:0007669"/>
    <property type="project" value="UniProtKB-KW"/>
</dbReference>
<feature type="domain" description="Alcohol dehydrogenase-like N-terminal" evidence="6">
    <location>
        <begin position="25"/>
        <end position="67"/>
    </location>
</feature>
<sequence length="95" mass="10005">MKTRAAVAAGKPLEIMEVDLDGPREGEVLVEIKAIGICHTDEFTMSVADLEGLFPAILGHEGASFVVGKVSPCSRRAITPSRSTRPNAGSAGREK</sequence>
<dbReference type="SUPFAM" id="SSF50129">
    <property type="entry name" value="GroES-like"/>
    <property type="match status" value="1"/>
</dbReference>
<keyword evidence="4" id="KW-0560">Oxidoreductase</keyword>
<dbReference type="Proteomes" id="UP000245631">
    <property type="component" value="Unassembled WGS sequence"/>
</dbReference>
<dbReference type="GO" id="GO:0005737">
    <property type="term" value="C:cytoplasm"/>
    <property type="evidence" value="ECO:0007669"/>
    <property type="project" value="TreeGrafter"/>
</dbReference>
<keyword evidence="2" id="KW-0479">Metal-binding</keyword>
<reference evidence="7 8" key="1">
    <citation type="submission" date="2018-05" db="EMBL/GenBank/DDBJ databases">
        <title>Genomic Encyclopedia of Type Strains, Phase IV (KMG-IV): sequencing the most valuable type-strain genomes for metagenomic binning, comparative biology and taxonomic classification.</title>
        <authorList>
            <person name="Goeker M."/>
        </authorList>
    </citation>
    <scope>NUCLEOTIDE SEQUENCE [LARGE SCALE GENOMIC DNA]</scope>
    <source>
        <strain evidence="7 8">DSM 2626</strain>
    </source>
</reference>
<protein>
    <submittedName>
        <fullName evidence="7">Alcohol dehydrogenase-like protein</fullName>
    </submittedName>
</protein>
<evidence type="ECO:0000259" key="6">
    <source>
        <dbReference type="Pfam" id="PF08240"/>
    </source>
</evidence>
<comment type="cofactor">
    <cofactor evidence="1">
        <name>Zn(2+)</name>
        <dbReference type="ChEBI" id="CHEBI:29105"/>
    </cofactor>
</comment>